<reference evidence="5 6" key="1">
    <citation type="submission" date="2019-11" db="EMBL/GenBank/DDBJ databases">
        <title>Comparative genomics of hydrocarbon-degrading Desulfosarcina strains.</title>
        <authorList>
            <person name="Watanabe M."/>
            <person name="Kojima H."/>
            <person name="Fukui M."/>
        </authorList>
    </citation>
    <scope>NUCLEOTIDE SEQUENCE [LARGE SCALE GENOMIC DNA]</scope>
    <source>
        <strain evidence="5 6">28bB2T</strain>
    </source>
</reference>
<dbReference type="GO" id="GO:0008775">
    <property type="term" value="F:acetate CoA-transferase activity"/>
    <property type="evidence" value="ECO:0007669"/>
    <property type="project" value="InterPro"/>
</dbReference>
<dbReference type="GO" id="GO:0006083">
    <property type="term" value="P:acetate metabolic process"/>
    <property type="evidence" value="ECO:0007669"/>
    <property type="project" value="InterPro"/>
</dbReference>
<dbReference type="Gene3D" id="3.40.1080.20">
    <property type="entry name" value="Acetyl-CoA hydrolase/transferase C-terminal domain"/>
    <property type="match status" value="1"/>
</dbReference>
<accession>A0A5K7ZLJ6</accession>
<dbReference type="Proteomes" id="UP000425960">
    <property type="component" value="Chromosome"/>
</dbReference>
<dbReference type="InterPro" id="IPR046433">
    <property type="entry name" value="ActCoA_hydro"/>
</dbReference>
<feature type="domain" description="Acetyl-CoA hydrolase/transferase N-terminal" evidence="3">
    <location>
        <begin position="4"/>
        <end position="64"/>
    </location>
</feature>
<dbReference type="InterPro" id="IPR037171">
    <property type="entry name" value="NagB/RpiA_transferase-like"/>
</dbReference>
<gene>
    <name evidence="5" type="ORF">DSCO28_17310</name>
</gene>
<dbReference type="PANTHER" id="PTHR21432:SF20">
    <property type="entry name" value="ACETYL-COA HYDROLASE"/>
    <property type="match status" value="1"/>
</dbReference>
<name>A0A5K7ZLJ6_9BACT</name>
<dbReference type="Gene3D" id="3.30.750.70">
    <property type="entry name" value="4-hydroxybutyrate coenzyme like domains"/>
    <property type="match status" value="1"/>
</dbReference>
<feature type="domain" description="Acetyl-CoA hydrolase/transferase C-terminal" evidence="4">
    <location>
        <begin position="154"/>
        <end position="309"/>
    </location>
</feature>
<dbReference type="InterPro" id="IPR038460">
    <property type="entry name" value="AcetylCoA_hyd_C_sf"/>
</dbReference>
<evidence type="ECO:0000259" key="3">
    <source>
        <dbReference type="Pfam" id="PF02550"/>
    </source>
</evidence>
<evidence type="ECO:0000313" key="5">
    <source>
        <dbReference type="EMBL" id="BBO81165.1"/>
    </source>
</evidence>
<evidence type="ECO:0000256" key="1">
    <source>
        <dbReference type="ARBA" id="ARBA00009632"/>
    </source>
</evidence>
<dbReference type="Gene3D" id="3.40.1080.10">
    <property type="entry name" value="Glutaconate Coenzyme A-transferase"/>
    <property type="match status" value="1"/>
</dbReference>
<evidence type="ECO:0000313" key="6">
    <source>
        <dbReference type="Proteomes" id="UP000425960"/>
    </source>
</evidence>
<dbReference type="KEGG" id="dov:DSCO28_17310"/>
<dbReference type="SUPFAM" id="SSF100950">
    <property type="entry name" value="NagB/RpiA/CoA transferase-like"/>
    <property type="match status" value="1"/>
</dbReference>
<sequence length="315" mass="34240">MGSCSPPDERGFVSLGLSVVYEKSIIENADLVIMEVSENNPRIFGDAEVHIDDVDFFVENNHMPPIIPDPPPPDEADLAIGRHIADLVEDGSTIQLGIGNIPNAVGKCLMGKKDLGIHTEMLTDSMMELCESGTVTNRKKTLIPGKTVCAFAFGTQALYDWVNNNVSVLFLKGEWVNDSTVVRRNSKMVSINTCMMVDMTGQVFSEGIGTSQFSGTGGQFDFAMGAREGYDKKGKSIIACRSTAKGGTQSTIVPMPPPGTPVTLHRGVTDYIATEYGTAWLRGRTVKERAQSLIAIAHPDFREQLKEEAEKCGYL</sequence>
<dbReference type="EMBL" id="AP021876">
    <property type="protein sequence ID" value="BBO81165.1"/>
    <property type="molecule type" value="Genomic_DNA"/>
</dbReference>
<protein>
    <submittedName>
        <fullName evidence="5">Uncharacterized protein</fullName>
    </submittedName>
</protein>
<keyword evidence="2" id="KW-0808">Transferase</keyword>
<comment type="similarity">
    <text evidence="1">Belongs to the acetyl-CoA hydrolase/transferase family.</text>
</comment>
<organism evidence="5 6">
    <name type="scientific">Desulfosarcina ovata subsp. sediminis</name>
    <dbReference type="NCBI Taxonomy" id="885957"/>
    <lineage>
        <taxon>Bacteria</taxon>
        <taxon>Pseudomonadati</taxon>
        <taxon>Thermodesulfobacteriota</taxon>
        <taxon>Desulfobacteria</taxon>
        <taxon>Desulfobacterales</taxon>
        <taxon>Desulfosarcinaceae</taxon>
        <taxon>Desulfosarcina</taxon>
    </lineage>
</organism>
<proteinExistence type="inferred from homology"/>
<dbReference type="Pfam" id="PF02550">
    <property type="entry name" value="AcetylCoA_hydro"/>
    <property type="match status" value="1"/>
</dbReference>
<dbReference type="PANTHER" id="PTHR21432">
    <property type="entry name" value="ACETYL-COA HYDROLASE-RELATED"/>
    <property type="match status" value="1"/>
</dbReference>
<dbReference type="InterPro" id="IPR003702">
    <property type="entry name" value="ActCoA_hydro_N"/>
</dbReference>
<dbReference type="AlphaFoldDB" id="A0A5K7ZLJ6"/>
<evidence type="ECO:0000256" key="2">
    <source>
        <dbReference type="ARBA" id="ARBA00022679"/>
    </source>
</evidence>
<dbReference type="Pfam" id="PF13336">
    <property type="entry name" value="AcetylCoA_hyd_C"/>
    <property type="match status" value="1"/>
</dbReference>
<dbReference type="InterPro" id="IPR026888">
    <property type="entry name" value="AcetylCoA_hyd_C"/>
</dbReference>
<evidence type="ECO:0000259" key="4">
    <source>
        <dbReference type="Pfam" id="PF13336"/>
    </source>
</evidence>